<dbReference type="RefSeq" id="WP_185004098.1">
    <property type="nucleotide sequence ID" value="NZ_BAAAUI010000004.1"/>
</dbReference>
<name>A0A7W7CE61_9PSEU</name>
<organism evidence="1 2">
    <name type="scientific">Crossiella cryophila</name>
    <dbReference type="NCBI Taxonomy" id="43355"/>
    <lineage>
        <taxon>Bacteria</taxon>
        <taxon>Bacillati</taxon>
        <taxon>Actinomycetota</taxon>
        <taxon>Actinomycetes</taxon>
        <taxon>Pseudonocardiales</taxon>
        <taxon>Pseudonocardiaceae</taxon>
        <taxon>Crossiella</taxon>
    </lineage>
</organism>
<gene>
    <name evidence="1" type="ORF">HNR67_004359</name>
</gene>
<dbReference type="AlphaFoldDB" id="A0A7W7CE61"/>
<keyword evidence="2" id="KW-1185">Reference proteome</keyword>
<dbReference type="EMBL" id="JACHMH010000001">
    <property type="protein sequence ID" value="MBB4678241.1"/>
    <property type="molecule type" value="Genomic_DNA"/>
</dbReference>
<dbReference type="Proteomes" id="UP000533598">
    <property type="component" value="Unassembled WGS sequence"/>
</dbReference>
<protein>
    <submittedName>
        <fullName evidence="1">Uncharacterized protein</fullName>
    </submittedName>
</protein>
<accession>A0A7W7CE61</accession>
<sequence length="138" mass="15855">MTERLRIRSGVWFGTPDWLARVRAETDRCRYPRYELSMHGDPGRESFFTAVRQHLPQDPVLVSSLSWDALLDSVRNGFHEAKGNRFVVVWPDLGQAPPFAVEMLDKVVWHVAAGRKYLCVYAEQNPAFPGGRYQPPVR</sequence>
<comment type="caution">
    <text evidence="1">The sequence shown here is derived from an EMBL/GenBank/DDBJ whole genome shotgun (WGS) entry which is preliminary data.</text>
</comment>
<proteinExistence type="predicted"/>
<evidence type="ECO:0000313" key="1">
    <source>
        <dbReference type="EMBL" id="MBB4678241.1"/>
    </source>
</evidence>
<evidence type="ECO:0000313" key="2">
    <source>
        <dbReference type="Proteomes" id="UP000533598"/>
    </source>
</evidence>
<reference evidence="1 2" key="1">
    <citation type="submission" date="2020-08" db="EMBL/GenBank/DDBJ databases">
        <title>Sequencing the genomes of 1000 actinobacteria strains.</title>
        <authorList>
            <person name="Klenk H.-P."/>
        </authorList>
    </citation>
    <scope>NUCLEOTIDE SEQUENCE [LARGE SCALE GENOMIC DNA]</scope>
    <source>
        <strain evidence="1 2">DSM 44230</strain>
    </source>
</reference>